<proteinExistence type="predicted"/>
<accession>A0A7E4WCX0</accession>
<sequence length="89" mass="10152">MFTGCLLVNSHHVDLSPFQKTAKILVAIIAVFILLNEQRHITKRQTKITGNMVMMIIDSCIIYACNTCAFWIIRKANDATRSNKQQQID</sequence>
<dbReference type="WBParaSite" id="Pan_g9321.t1">
    <property type="protein sequence ID" value="Pan_g9321.t1"/>
    <property type="gene ID" value="Pan_g9321"/>
</dbReference>
<dbReference type="AlphaFoldDB" id="A0A7E4WCX0"/>
<keyword evidence="1" id="KW-0472">Membrane</keyword>
<name>A0A7E4WCX0_PANRE</name>
<feature type="transmembrane region" description="Helical" evidence="1">
    <location>
        <begin position="20"/>
        <end position="36"/>
    </location>
</feature>
<reference evidence="3" key="2">
    <citation type="submission" date="2020-10" db="UniProtKB">
        <authorList>
            <consortium name="WormBaseParasite"/>
        </authorList>
    </citation>
    <scope>IDENTIFICATION</scope>
</reference>
<evidence type="ECO:0000313" key="3">
    <source>
        <dbReference type="WBParaSite" id="Pan_g9321.t1"/>
    </source>
</evidence>
<protein>
    <submittedName>
        <fullName evidence="3">7TM_GPCR_Srx domain-containing protein</fullName>
    </submittedName>
</protein>
<feature type="transmembrane region" description="Helical" evidence="1">
    <location>
        <begin position="48"/>
        <end position="73"/>
    </location>
</feature>
<keyword evidence="2" id="KW-1185">Reference proteome</keyword>
<keyword evidence="1" id="KW-0812">Transmembrane</keyword>
<dbReference type="Proteomes" id="UP000492821">
    <property type="component" value="Unassembled WGS sequence"/>
</dbReference>
<reference evidence="2" key="1">
    <citation type="journal article" date="2013" name="Genetics">
        <title>The draft genome and transcriptome of Panagrellus redivivus are shaped by the harsh demands of a free-living lifestyle.</title>
        <authorList>
            <person name="Srinivasan J."/>
            <person name="Dillman A.R."/>
            <person name="Macchietto M.G."/>
            <person name="Heikkinen L."/>
            <person name="Lakso M."/>
            <person name="Fracchia K.M."/>
            <person name="Antoshechkin I."/>
            <person name="Mortazavi A."/>
            <person name="Wong G."/>
            <person name="Sternberg P.W."/>
        </authorList>
    </citation>
    <scope>NUCLEOTIDE SEQUENCE [LARGE SCALE GENOMIC DNA]</scope>
    <source>
        <strain evidence="2">MT8872</strain>
    </source>
</reference>
<evidence type="ECO:0000313" key="2">
    <source>
        <dbReference type="Proteomes" id="UP000492821"/>
    </source>
</evidence>
<organism evidence="2 3">
    <name type="scientific">Panagrellus redivivus</name>
    <name type="common">Microworm</name>
    <dbReference type="NCBI Taxonomy" id="6233"/>
    <lineage>
        <taxon>Eukaryota</taxon>
        <taxon>Metazoa</taxon>
        <taxon>Ecdysozoa</taxon>
        <taxon>Nematoda</taxon>
        <taxon>Chromadorea</taxon>
        <taxon>Rhabditida</taxon>
        <taxon>Tylenchina</taxon>
        <taxon>Panagrolaimomorpha</taxon>
        <taxon>Panagrolaimoidea</taxon>
        <taxon>Panagrolaimidae</taxon>
        <taxon>Panagrellus</taxon>
    </lineage>
</organism>
<keyword evidence="1" id="KW-1133">Transmembrane helix</keyword>
<evidence type="ECO:0000256" key="1">
    <source>
        <dbReference type="SAM" id="Phobius"/>
    </source>
</evidence>